<keyword evidence="1" id="KW-0812">Transmembrane</keyword>
<evidence type="ECO:0000256" key="1">
    <source>
        <dbReference type="SAM" id="Phobius"/>
    </source>
</evidence>
<reference evidence="2 3" key="1">
    <citation type="journal article" date="2021" name="Sci. Rep.">
        <title>The distribution of antibiotic resistance genes in chicken gut microbiota commensals.</title>
        <authorList>
            <person name="Juricova H."/>
            <person name="Matiasovicova J."/>
            <person name="Kubasova T."/>
            <person name="Cejkova D."/>
            <person name="Rychlik I."/>
        </authorList>
    </citation>
    <scope>NUCLEOTIDE SEQUENCE [LARGE SCALE GENOMIC DNA]</scope>
    <source>
        <strain evidence="2 3">An829</strain>
    </source>
</reference>
<evidence type="ECO:0000313" key="3">
    <source>
        <dbReference type="Proteomes" id="UP000715095"/>
    </source>
</evidence>
<gene>
    <name evidence="2" type="ORF">H6A60_10745</name>
</gene>
<accession>A0ABS2DW50</accession>
<name>A0ABS2DW50_9BURK</name>
<keyword evidence="1" id="KW-1133">Transmembrane helix</keyword>
<dbReference type="Proteomes" id="UP000715095">
    <property type="component" value="Unassembled WGS sequence"/>
</dbReference>
<protein>
    <submittedName>
        <fullName evidence="2">Uncharacterized protein</fullName>
    </submittedName>
</protein>
<feature type="transmembrane region" description="Helical" evidence="1">
    <location>
        <begin position="33"/>
        <end position="57"/>
    </location>
</feature>
<sequence>MRRSLTFALILVTLAFWSMSIWTLSGKLAEDALLWAAAPSIVGLALLLVLFAAKRIFSYNDAVRRRFSTVLALTLLVVIVCVYADAFALNGMIFERGLEIWRLELFVDERLPLTLAFAGAVCHPILFCIAAIALLVLPAPKNDFFRNMH</sequence>
<keyword evidence="1" id="KW-0472">Membrane</keyword>
<evidence type="ECO:0000313" key="2">
    <source>
        <dbReference type="EMBL" id="MBM6704950.1"/>
    </source>
</evidence>
<feature type="transmembrane region" description="Helical" evidence="1">
    <location>
        <begin position="113"/>
        <end position="137"/>
    </location>
</feature>
<feature type="transmembrane region" description="Helical" evidence="1">
    <location>
        <begin position="69"/>
        <end position="93"/>
    </location>
</feature>
<dbReference type="EMBL" id="JACJJC010000030">
    <property type="protein sequence ID" value="MBM6704950.1"/>
    <property type="molecule type" value="Genomic_DNA"/>
</dbReference>
<comment type="caution">
    <text evidence="2">The sequence shown here is derived from an EMBL/GenBank/DDBJ whole genome shotgun (WGS) entry which is preliminary data.</text>
</comment>
<organism evidence="2 3">
    <name type="scientific">Sutterella massiliensis</name>
    <dbReference type="NCBI Taxonomy" id="1816689"/>
    <lineage>
        <taxon>Bacteria</taxon>
        <taxon>Pseudomonadati</taxon>
        <taxon>Pseudomonadota</taxon>
        <taxon>Betaproteobacteria</taxon>
        <taxon>Burkholderiales</taxon>
        <taxon>Sutterellaceae</taxon>
        <taxon>Sutterella</taxon>
    </lineage>
</organism>
<proteinExistence type="predicted"/>
<dbReference type="RefSeq" id="WP_205104486.1">
    <property type="nucleotide sequence ID" value="NZ_JACJJC010000030.1"/>
</dbReference>
<keyword evidence="3" id="KW-1185">Reference proteome</keyword>